<dbReference type="InterPro" id="IPR015854">
    <property type="entry name" value="ABC_transpr_LolD-like"/>
</dbReference>
<dbReference type="Gene3D" id="3.40.50.300">
    <property type="entry name" value="P-loop containing nucleotide triphosphate hydrolases"/>
    <property type="match status" value="1"/>
</dbReference>
<proteinExistence type="inferred from homology"/>
<reference evidence="14 15" key="1">
    <citation type="journal article" date="2019" name="Appl. Environ. Microbiol.">
        <title>Dissecting the evolutionary development of the Bifidobacterium animalis species through comparative genomics analyses.</title>
        <authorList>
            <person name="Lugli G.A."/>
            <person name="Mancino W."/>
            <person name="Milani C."/>
            <person name="Duranti S."/>
            <person name="Mancabelli L."/>
            <person name="Napoli S."/>
            <person name="Mangifesta M."/>
            <person name="Viappiani A."/>
            <person name="Anzalone R."/>
            <person name="Longhi G."/>
            <person name="van Sinderen D."/>
            <person name="Ventura M."/>
            <person name="Turroni F."/>
        </authorList>
    </citation>
    <scope>NUCLEOTIDE SEQUENCE [LARGE SCALE GENOMIC DNA]</scope>
    <source>
        <strain evidence="14 15">2011B</strain>
    </source>
</reference>
<evidence type="ECO:0000256" key="8">
    <source>
        <dbReference type="ARBA" id="ARBA00023306"/>
    </source>
</evidence>
<evidence type="ECO:0000256" key="2">
    <source>
        <dbReference type="ARBA" id="ARBA00020019"/>
    </source>
</evidence>
<evidence type="ECO:0000256" key="6">
    <source>
        <dbReference type="ARBA" id="ARBA00022840"/>
    </source>
</evidence>
<keyword evidence="5 11" id="KW-0547">Nucleotide-binding</keyword>
<dbReference type="GO" id="GO:0051301">
    <property type="term" value="P:cell division"/>
    <property type="evidence" value="ECO:0007669"/>
    <property type="project" value="UniProtKB-UniRule"/>
</dbReference>
<dbReference type="PANTHER" id="PTHR24220">
    <property type="entry name" value="IMPORT ATP-BINDING PROTEIN"/>
    <property type="match status" value="1"/>
</dbReference>
<evidence type="ECO:0000256" key="10">
    <source>
        <dbReference type="ARBA" id="ARBA00063837"/>
    </source>
</evidence>
<comment type="subcellular location">
    <subcellularLocation>
        <location evidence="11">Cell membrane</location>
        <topology evidence="11">Peripheral membrane protein</topology>
        <orientation evidence="11">Cytoplasmic side</orientation>
    </subcellularLocation>
</comment>
<dbReference type="SMART" id="SM00382">
    <property type="entry name" value="AAA"/>
    <property type="match status" value="1"/>
</dbReference>
<dbReference type="GO" id="GO:0005524">
    <property type="term" value="F:ATP binding"/>
    <property type="evidence" value="ECO:0007669"/>
    <property type="project" value="UniProtKB-UniRule"/>
</dbReference>
<dbReference type="PROSITE" id="PS00211">
    <property type="entry name" value="ABC_TRANSPORTER_1"/>
    <property type="match status" value="1"/>
</dbReference>
<dbReference type="SUPFAM" id="SSF52540">
    <property type="entry name" value="P-loop containing nucleoside triphosphate hydrolases"/>
    <property type="match status" value="1"/>
</dbReference>
<comment type="similarity">
    <text evidence="1 11">Belongs to the ABC transporter superfamily.</text>
</comment>
<organism evidence="14 15">
    <name type="scientific">Bifidobacterium animalis subsp. lactis</name>
    <name type="common">Bifidobacterium lactis</name>
    <dbReference type="NCBI Taxonomy" id="302911"/>
    <lineage>
        <taxon>Bacteria</taxon>
        <taxon>Bacillati</taxon>
        <taxon>Actinomycetota</taxon>
        <taxon>Actinomycetes</taxon>
        <taxon>Bifidobacteriales</taxon>
        <taxon>Bifidobacteriaceae</taxon>
        <taxon>Bifidobacterium</taxon>
    </lineage>
</organism>
<dbReference type="GO" id="GO:0016887">
    <property type="term" value="F:ATP hydrolysis activity"/>
    <property type="evidence" value="ECO:0007669"/>
    <property type="project" value="InterPro"/>
</dbReference>
<dbReference type="Pfam" id="PF00005">
    <property type="entry name" value="ABC_tran"/>
    <property type="match status" value="1"/>
</dbReference>
<feature type="compositionally biased region" description="Basic and acidic residues" evidence="12">
    <location>
        <begin position="432"/>
        <end position="442"/>
    </location>
</feature>
<keyword evidence="7 11" id="KW-0472">Membrane</keyword>
<accession>A0A315RZE7</accession>
<dbReference type="InterPro" id="IPR005286">
    <property type="entry name" value="Cell_div_FtsE"/>
</dbReference>
<dbReference type="FunFam" id="3.40.50.300:FF:000056">
    <property type="entry name" value="Cell division ATP-binding protein FtsE"/>
    <property type="match status" value="1"/>
</dbReference>
<keyword evidence="4 11" id="KW-0132">Cell division</keyword>
<dbReference type="InterPro" id="IPR027417">
    <property type="entry name" value="P-loop_NTPase"/>
</dbReference>
<comment type="function">
    <text evidence="9">Part of the ABC transporter FtsEX involved in cellular division. Has ATPase activity.</text>
</comment>
<comment type="caution">
    <text evidence="14">The sequence shown here is derived from an EMBL/GenBank/DDBJ whole genome shotgun (WGS) entry which is preliminary data.</text>
</comment>
<evidence type="ECO:0000313" key="14">
    <source>
        <dbReference type="EMBL" id="RYM95713.1"/>
    </source>
</evidence>
<evidence type="ECO:0000256" key="5">
    <source>
        <dbReference type="ARBA" id="ARBA00022741"/>
    </source>
</evidence>
<dbReference type="GO" id="GO:0022857">
    <property type="term" value="F:transmembrane transporter activity"/>
    <property type="evidence" value="ECO:0007669"/>
    <property type="project" value="TreeGrafter"/>
</dbReference>
<dbReference type="Proteomes" id="UP000293613">
    <property type="component" value="Unassembled WGS sequence"/>
</dbReference>
<evidence type="ECO:0000256" key="11">
    <source>
        <dbReference type="RuleBase" id="RU365094"/>
    </source>
</evidence>
<feature type="compositionally biased region" description="Polar residues" evidence="12">
    <location>
        <begin position="387"/>
        <end position="404"/>
    </location>
</feature>
<gene>
    <name evidence="11" type="primary">ftsE</name>
    <name evidence="14" type="ORF">PG2011B_0561</name>
</gene>
<evidence type="ECO:0000256" key="3">
    <source>
        <dbReference type="ARBA" id="ARBA00022475"/>
    </source>
</evidence>
<dbReference type="PROSITE" id="PS50893">
    <property type="entry name" value="ABC_TRANSPORTER_2"/>
    <property type="match status" value="1"/>
</dbReference>
<dbReference type="EMBL" id="RSCO01000016">
    <property type="protein sequence ID" value="RYM95713.1"/>
    <property type="molecule type" value="Genomic_DNA"/>
</dbReference>
<dbReference type="GO" id="GO:0005886">
    <property type="term" value="C:plasma membrane"/>
    <property type="evidence" value="ECO:0007669"/>
    <property type="project" value="UniProtKB-SubCell"/>
</dbReference>
<evidence type="ECO:0000256" key="9">
    <source>
        <dbReference type="ARBA" id="ARBA00054718"/>
    </source>
</evidence>
<dbReference type="PANTHER" id="PTHR24220:SF470">
    <property type="entry name" value="CELL DIVISION ATP-BINDING PROTEIN FTSE"/>
    <property type="match status" value="1"/>
</dbReference>
<dbReference type="AlphaFoldDB" id="A0A315RZE7"/>
<dbReference type="OMA" id="PPANEQS"/>
<feature type="region of interest" description="Disordered" evidence="12">
    <location>
        <begin position="263"/>
        <end position="283"/>
    </location>
</feature>
<dbReference type="GeneID" id="29695635"/>
<sequence>MALISMEHVSKIYPNAKRPALQDIDLEISRGEFVFLVGASGSGKTSLLRLLLREEEATSGEIRVGGYDLRRLPNRQVPQYRRSIGMVFQDYKLLNNKTVWENVAFALEVIGTSRSTIKSLVPKVLKTVGLTGKENNYPRELSGGEQQRVTIARAYVNHPQLLLADEPTGNLDPTTSLGIMEVLDAISRTGTTIVMATHNEEIVNSMRKRVVELNKGSIVRDEKNGSYDSAMYFPDEQVAAMSHAAIKAEVGIGAVAGSETGAVIEPATNQQKSHSGKHERDERATTMVDSVNEILQSEHSNEGIARLAQSVHAGKTGRYGEAFADVEQTLTWGGGLSLEELAEQEGIDTSKTREVSTAAKADASMEQDSGKAWGTVTLEEPRGEADSTGNASAGKTTPVEQTQAMAPVTKEIEPSTPPMPPSPPKGRHSRPRTPDEPNKDEE</sequence>
<evidence type="ECO:0000256" key="1">
    <source>
        <dbReference type="ARBA" id="ARBA00005417"/>
    </source>
</evidence>
<evidence type="ECO:0000256" key="4">
    <source>
        <dbReference type="ARBA" id="ARBA00022618"/>
    </source>
</evidence>
<evidence type="ECO:0000313" key="15">
    <source>
        <dbReference type="Proteomes" id="UP000293613"/>
    </source>
</evidence>
<dbReference type="InterPro" id="IPR003593">
    <property type="entry name" value="AAA+_ATPase"/>
</dbReference>
<feature type="region of interest" description="Disordered" evidence="12">
    <location>
        <begin position="343"/>
        <end position="442"/>
    </location>
</feature>
<evidence type="ECO:0000259" key="13">
    <source>
        <dbReference type="PROSITE" id="PS50893"/>
    </source>
</evidence>
<evidence type="ECO:0000256" key="12">
    <source>
        <dbReference type="SAM" id="MobiDB-lite"/>
    </source>
</evidence>
<keyword evidence="8 11" id="KW-0131">Cell cycle</keyword>
<feature type="compositionally biased region" description="Pro residues" evidence="12">
    <location>
        <begin position="415"/>
        <end position="424"/>
    </location>
</feature>
<dbReference type="InterPro" id="IPR017871">
    <property type="entry name" value="ABC_transporter-like_CS"/>
</dbReference>
<dbReference type="InterPro" id="IPR003439">
    <property type="entry name" value="ABC_transporter-like_ATP-bd"/>
</dbReference>
<dbReference type="NCBIfam" id="TIGR02673">
    <property type="entry name" value="FtsE"/>
    <property type="match status" value="1"/>
</dbReference>
<keyword evidence="6 11" id="KW-0067">ATP-binding</keyword>
<comment type="subunit">
    <text evidence="10 11">Homodimer. Forms a membrane-associated complex with FtsX.</text>
</comment>
<evidence type="ECO:0000256" key="7">
    <source>
        <dbReference type="ARBA" id="ARBA00023136"/>
    </source>
</evidence>
<dbReference type="RefSeq" id="WP_004218772.1">
    <property type="nucleotide sequence ID" value="NZ_CAKMAC010000001.1"/>
</dbReference>
<protein>
    <recommendedName>
        <fullName evidence="2 11">Cell division ATP-binding protein FtsE</fullName>
    </recommendedName>
</protein>
<name>A0A315RZE7_BIFAN</name>
<keyword evidence="3 11" id="KW-1003">Cell membrane</keyword>
<feature type="domain" description="ABC transporter" evidence="13">
    <location>
        <begin position="4"/>
        <end position="240"/>
    </location>
</feature>